<dbReference type="CDD" id="cd07989">
    <property type="entry name" value="LPLAT_AGPAT-like"/>
    <property type="match status" value="1"/>
</dbReference>
<evidence type="ECO:0000256" key="4">
    <source>
        <dbReference type="RuleBase" id="RU361267"/>
    </source>
</evidence>
<dbReference type="InterPro" id="IPR002123">
    <property type="entry name" value="Plipid/glycerol_acylTrfase"/>
</dbReference>
<keyword evidence="6" id="KW-0812">Transmembrane</keyword>
<keyword evidence="6" id="KW-0472">Membrane</keyword>
<dbReference type="Proteomes" id="UP000001996">
    <property type="component" value="Unassembled WGS sequence"/>
</dbReference>
<sequence length="288" mass="31911">MSVSVLSKIKFYLKSIIFGSVIAGCAIYGVIASILLRIVGKIEYAQYTVARVFYHTFRTLLGVKITIKNEHYLKDLPAIVISNHQSALDILILGKVFQPGYTVTSKASLKYVPFLGWFMALSGTFFLNRSKSAQAKKVLDGALQNLKQQERALFMFPEGTRSATEALDMLPFKKGAFHLAKQARIPVIPVVVSNTSTIFNAKRKIFNTGEIFIEVLPPVSTDDLETNEDVTNICAEVRKSMIEKLKSIGYSKAPGVKPSEDHYPSENENPTDTEIEVISEQTPLVAAD</sequence>
<reference evidence="8 9" key="1">
    <citation type="journal article" date="2009" name="Nature">
        <title>Evolution of pathogenicity and sexual reproduction in eight Candida genomes.</title>
        <authorList>
            <person name="Butler G."/>
            <person name="Rasmussen M.D."/>
            <person name="Lin M.F."/>
            <person name="Santos M.A."/>
            <person name="Sakthikumar S."/>
            <person name="Munro C.A."/>
            <person name="Rheinbay E."/>
            <person name="Grabherr M."/>
            <person name="Forche A."/>
            <person name="Reedy J.L."/>
            <person name="Agrafioti I."/>
            <person name="Arnaud M.B."/>
            <person name="Bates S."/>
            <person name="Brown A.J."/>
            <person name="Brunke S."/>
            <person name="Costanzo M.C."/>
            <person name="Fitzpatrick D.A."/>
            <person name="de Groot P.W."/>
            <person name="Harris D."/>
            <person name="Hoyer L.L."/>
            <person name="Hube B."/>
            <person name="Klis F.M."/>
            <person name="Kodira C."/>
            <person name="Lennard N."/>
            <person name="Logue M.E."/>
            <person name="Martin R."/>
            <person name="Neiman A.M."/>
            <person name="Nikolaou E."/>
            <person name="Quail M.A."/>
            <person name="Quinn J."/>
            <person name="Santos M.C."/>
            <person name="Schmitzberger F.F."/>
            <person name="Sherlock G."/>
            <person name="Shah P."/>
            <person name="Silverstein K.A."/>
            <person name="Skrzypek M.S."/>
            <person name="Soll D."/>
            <person name="Staggs R."/>
            <person name="Stansfield I."/>
            <person name="Stumpf M.P."/>
            <person name="Sudbery P.E."/>
            <person name="Srikantha T."/>
            <person name="Zeng Q."/>
            <person name="Berman J."/>
            <person name="Berriman M."/>
            <person name="Heitman J."/>
            <person name="Gow N.A."/>
            <person name="Lorenz M.C."/>
            <person name="Birren B.W."/>
            <person name="Kellis M."/>
            <person name="Cuomo C.A."/>
        </authorList>
    </citation>
    <scope>NUCLEOTIDE SEQUENCE [LARGE SCALE GENOMIC DNA]</scope>
    <source>
        <strain evidence="9">ATCC 11503 / BCRC 21390 / CBS 2605 / JCM 1781 / NBRC 1676 / NRRL YB-4239</strain>
    </source>
</reference>
<proteinExistence type="inferred from homology"/>
<dbReference type="Pfam" id="PF01553">
    <property type="entry name" value="Acyltransferase"/>
    <property type="match status" value="1"/>
</dbReference>
<evidence type="ECO:0000256" key="1">
    <source>
        <dbReference type="ARBA" id="ARBA00008655"/>
    </source>
</evidence>
<evidence type="ECO:0000256" key="5">
    <source>
        <dbReference type="SAM" id="MobiDB-lite"/>
    </source>
</evidence>
<dbReference type="OMA" id="SKCTIQP"/>
<dbReference type="SUPFAM" id="SSF69593">
    <property type="entry name" value="Glycerol-3-phosphate (1)-acyltransferase"/>
    <property type="match status" value="1"/>
</dbReference>
<keyword evidence="4" id="KW-0444">Lipid biosynthesis</keyword>
<dbReference type="InterPro" id="IPR004552">
    <property type="entry name" value="AGP_acyltrans"/>
</dbReference>
<dbReference type="EC" id="2.3.1.51" evidence="4"/>
<feature type="region of interest" description="Disordered" evidence="5">
    <location>
        <begin position="253"/>
        <end position="274"/>
    </location>
</feature>
<comment type="domain">
    <text evidence="4">The HXXXXD motif is essential for acyltransferase activity and may constitute the binding site for the phosphate moiety of the glycerol-3-phosphate.</text>
</comment>
<dbReference type="GO" id="GO:0016020">
    <property type="term" value="C:membrane"/>
    <property type="evidence" value="ECO:0007669"/>
    <property type="project" value="InterPro"/>
</dbReference>
<comment type="catalytic activity">
    <reaction evidence="4">
        <text>a 1-acyl-sn-glycero-3-phosphate + an acyl-CoA = a 1,2-diacyl-sn-glycero-3-phosphate + CoA</text>
        <dbReference type="Rhea" id="RHEA:19709"/>
        <dbReference type="ChEBI" id="CHEBI:57287"/>
        <dbReference type="ChEBI" id="CHEBI:57970"/>
        <dbReference type="ChEBI" id="CHEBI:58342"/>
        <dbReference type="ChEBI" id="CHEBI:58608"/>
        <dbReference type="EC" id="2.3.1.51"/>
    </reaction>
</comment>
<evidence type="ECO:0000259" key="7">
    <source>
        <dbReference type="SMART" id="SM00563"/>
    </source>
</evidence>
<dbReference type="PANTHER" id="PTHR10434">
    <property type="entry name" value="1-ACYL-SN-GLYCEROL-3-PHOSPHATE ACYLTRANSFERASE"/>
    <property type="match status" value="1"/>
</dbReference>
<evidence type="ECO:0000256" key="3">
    <source>
        <dbReference type="ARBA" id="ARBA00023315"/>
    </source>
</evidence>
<dbReference type="eggNOG" id="KOG2848">
    <property type="taxonomic scope" value="Eukaryota"/>
</dbReference>
<protein>
    <recommendedName>
        <fullName evidence="4">1-acyl-sn-glycerol-3-phosphate acyltransferase</fullName>
        <ecNumber evidence="4">2.3.1.51</ecNumber>
    </recommendedName>
</protein>
<dbReference type="GeneID" id="5233978"/>
<evidence type="ECO:0000256" key="6">
    <source>
        <dbReference type="SAM" id="Phobius"/>
    </source>
</evidence>
<dbReference type="GO" id="GO:0003841">
    <property type="term" value="F:1-acylglycerol-3-phosphate O-acyltransferase activity"/>
    <property type="evidence" value="ECO:0007669"/>
    <property type="project" value="UniProtKB-UniRule"/>
</dbReference>
<evidence type="ECO:0000313" key="8">
    <source>
        <dbReference type="EMBL" id="EDK43866.1"/>
    </source>
</evidence>
<dbReference type="HOGENOM" id="CLU_027938_10_0_1"/>
<dbReference type="NCBIfam" id="TIGR00530">
    <property type="entry name" value="AGP_acyltrn"/>
    <property type="match status" value="1"/>
</dbReference>
<keyword evidence="9" id="KW-1185">Reference proteome</keyword>
<dbReference type="STRING" id="379508.A5DXF8"/>
<name>A5DXF8_LODEL</name>
<keyword evidence="4" id="KW-0443">Lipid metabolism</keyword>
<comment type="similarity">
    <text evidence="1 4">Belongs to the 1-acyl-sn-glycerol-3-phosphate acyltransferase family.</text>
</comment>
<dbReference type="GO" id="GO:0005811">
    <property type="term" value="C:lipid droplet"/>
    <property type="evidence" value="ECO:0007669"/>
    <property type="project" value="EnsemblFungi"/>
</dbReference>
<keyword evidence="6" id="KW-1133">Transmembrane helix</keyword>
<dbReference type="KEGG" id="lel:PVL30_002022"/>
<keyword evidence="4" id="KW-0594">Phospholipid biosynthesis</keyword>
<dbReference type="PANTHER" id="PTHR10434:SF11">
    <property type="entry name" value="1-ACYL-SN-GLYCEROL-3-PHOSPHATE ACYLTRANSFERASE"/>
    <property type="match status" value="1"/>
</dbReference>
<dbReference type="GO" id="GO:0006654">
    <property type="term" value="P:phosphatidic acid biosynthetic process"/>
    <property type="evidence" value="ECO:0007669"/>
    <property type="project" value="TreeGrafter"/>
</dbReference>
<keyword evidence="4" id="KW-1208">Phospholipid metabolism</keyword>
<keyword evidence="2 4" id="KW-0808">Transferase</keyword>
<organism evidence="8 9">
    <name type="scientific">Lodderomyces elongisporus (strain ATCC 11503 / CBS 2605 / JCM 1781 / NBRC 1676 / NRRL YB-4239)</name>
    <name type="common">Yeast</name>
    <name type="synonym">Saccharomyces elongisporus</name>
    <dbReference type="NCBI Taxonomy" id="379508"/>
    <lineage>
        <taxon>Eukaryota</taxon>
        <taxon>Fungi</taxon>
        <taxon>Dikarya</taxon>
        <taxon>Ascomycota</taxon>
        <taxon>Saccharomycotina</taxon>
        <taxon>Pichiomycetes</taxon>
        <taxon>Debaryomycetaceae</taxon>
        <taxon>Candida/Lodderomyces clade</taxon>
        <taxon>Lodderomyces</taxon>
    </lineage>
</organism>
<dbReference type="SMART" id="SM00563">
    <property type="entry name" value="PlsC"/>
    <property type="match status" value="1"/>
</dbReference>
<dbReference type="AlphaFoldDB" id="A5DXF8"/>
<keyword evidence="3 4" id="KW-0012">Acyltransferase</keyword>
<feature type="domain" description="Phospholipid/glycerol acyltransferase" evidence="7">
    <location>
        <begin position="78"/>
        <end position="195"/>
    </location>
</feature>
<evidence type="ECO:0000256" key="2">
    <source>
        <dbReference type="ARBA" id="ARBA00022679"/>
    </source>
</evidence>
<dbReference type="OrthoDB" id="202234at2759"/>
<evidence type="ECO:0000313" key="9">
    <source>
        <dbReference type="Proteomes" id="UP000001996"/>
    </source>
</evidence>
<accession>A5DXF8</accession>
<dbReference type="EMBL" id="CH981525">
    <property type="protein sequence ID" value="EDK43866.1"/>
    <property type="molecule type" value="Genomic_DNA"/>
</dbReference>
<feature type="transmembrane region" description="Helical" evidence="6">
    <location>
        <begin position="12"/>
        <end position="36"/>
    </location>
</feature>
<dbReference type="GO" id="GO:0005783">
    <property type="term" value="C:endoplasmic reticulum"/>
    <property type="evidence" value="ECO:0007669"/>
    <property type="project" value="TreeGrafter"/>
</dbReference>
<gene>
    <name evidence="8" type="ORF">LELG_02045</name>
</gene>
<dbReference type="FunCoup" id="A5DXF8">
    <property type="interactions" value="272"/>
</dbReference>
<dbReference type="InParanoid" id="A5DXF8"/>
<dbReference type="VEuPathDB" id="FungiDB:LELG_02045"/>